<evidence type="ECO:0000256" key="1">
    <source>
        <dbReference type="SAM" id="MobiDB-lite"/>
    </source>
</evidence>
<organism evidence="2 3">
    <name type="scientific">Comamonas endophytica</name>
    <dbReference type="NCBI Taxonomy" id="2949090"/>
    <lineage>
        <taxon>Bacteria</taxon>
        <taxon>Pseudomonadati</taxon>
        <taxon>Pseudomonadota</taxon>
        <taxon>Betaproteobacteria</taxon>
        <taxon>Burkholderiales</taxon>
        <taxon>Comamonadaceae</taxon>
        <taxon>Comamonas</taxon>
    </lineage>
</organism>
<feature type="region of interest" description="Disordered" evidence="1">
    <location>
        <begin position="1"/>
        <end position="31"/>
    </location>
</feature>
<protein>
    <submittedName>
        <fullName evidence="2">Uncharacterized protein</fullName>
    </submittedName>
</protein>
<gene>
    <name evidence="2" type="ORF">M9799_04270</name>
</gene>
<name>A0ABY6GBL7_9BURK</name>
<dbReference type="Proteomes" id="UP001162800">
    <property type="component" value="Chromosome"/>
</dbReference>
<dbReference type="EMBL" id="CP106881">
    <property type="protein sequence ID" value="UYG52466.1"/>
    <property type="molecule type" value="Genomic_DNA"/>
</dbReference>
<reference evidence="2" key="1">
    <citation type="submission" date="2022-09" db="EMBL/GenBank/DDBJ databases">
        <title>The complete genome of Acidovorax sp. 5MLIR.</title>
        <authorList>
            <person name="Liu L."/>
            <person name="Yue J."/>
            <person name="Yang F."/>
            <person name="Yuan J."/>
            <person name="Li L."/>
        </authorList>
    </citation>
    <scope>NUCLEOTIDE SEQUENCE</scope>
    <source>
        <strain evidence="2">5MLIR</strain>
    </source>
</reference>
<accession>A0ABY6GBL7</accession>
<evidence type="ECO:0000313" key="2">
    <source>
        <dbReference type="EMBL" id="UYG52466.1"/>
    </source>
</evidence>
<evidence type="ECO:0000313" key="3">
    <source>
        <dbReference type="Proteomes" id="UP001162800"/>
    </source>
</evidence>
<sequence>MNDISARIAASPLPVPVRGADSTQTPPGAALDNAACPGTGLLSGRRIAVGDGLSTQRLRGSGNAILAQASPQVRAMLQEMSEGPAGNGVIGLKQRQLGLGSGKAVA</sequence>
<dbReference type="RefSeq" id="WP_231043998.1">
    <property type="nucleotide sequence ID" value="NZ_CP106881.1"/>
</dbReference>
<proteinExistence type="predicted"/>
<keyword evidence="3" id="KW-1185">Reference proteome</keyword>